<dbReference type="AlphaFoldDB" id="A0A284VKG1"/>
<reference evidence="2" key="1">
    <citation type="submission" date="2017-06" db="EMBL/GenBank/DDBJ databases">
        <authorList>
            <person name="Cremers G."/>
        </authorList>
    </citation>
    <scope>NUCLEOTIDE SEQUENCE [LARGE SCALE GENOMIC DNA]</scope>
</reference>
<proteinExistence type="predicted"/>
<name>A0A284VKG1_9EURY</name>
<evidence type="ECO:0000313" key="1">
    <source>
        <dbReference type="EMBL" id="SNQ59748.1"/>
    </source>
</evidence>
<sequence length="233" mass="27211">MIRTAPRYDMLFGEGIFNGTLLIGPDPPGAGFDYEVYMLARRKLRDIGFGMTDSERGMEEYRKTFGFNGSSIKARIRLVLGRNYSGDLRELWRDILTDEDLIYLKTHAGYGSHLSLSNNVRYFTDTMKEGFDHPRRKQYRLFYLDCCKSELYYKQALRDYVGGDTDLILHKWFCNYRITGPVIVLINELMKGSDFETIVSEMNDEYGIPHFDVDDKPEDMRLDRKMVTYSVSQ</sequence>
<evidence type="ECO:0000313" key="2">
    <source>
        <dbReference type="Proteomes" id="UP000218615"/>
    </source>
</evidence>
<protein>
    <submittedName>
        <fullName evidence="1">Uncharacterized protein</fullName>
    </submittedName>
</protein>
<dbReference type="EMBL" id="FZMP01000037">
    <property type="protein sequence ID" value="SNQ59748.1"/>
    <property type="molecule type" value="Genomic_DNA"/>
</dbReference>
<gene>
    <name evidence="1" type="ORF">MNV_1310005</name>
</gene>
<organism evidence="1 2">
    <name type="scientific">Candidatus Methanoperedens nitratireducens</name>
    <dbReference type="NCBI Taxonomy" id="1392998"/>
    <lineage>
        <taxon>Archaea</taxon>
        <taxon>Methanobacteriati</taxon>
        <taxon>Methanobacteriota</taxon>
        <taxon>Stenosarchaea group</taxon>
        <taxon>Methanomicrobia</taxon>
        <taxon>Methanosarcinales</taxon>
        <taxon>ANME-2 cluster</taxon>
        <taxon>Candidatus Methanoperedentaceae</taxon>
        <taxon>Candidatus Methanoperedens</taxon>
    </lineage>
</organism>
<keyword evidence="2" id="KW-1185">Reference proteome</keyword>
<dbReference type="Proteomes" id="UP000218615">
    <property type="component" value="Unassembled WGS sequence"/>
</dbReference>
<dbReference type="STRING" id="1392998.ANME2D_00242"/>
<accession>A0A284VKG1</accession>